<dbReference type="Proteomes" id="UP000632289">
    <property type="component" value="Unassembled WGS sequence"/>
</dbReference>
<comment type="caution">
    <text evidence="3">The sequence shown here is derived from an EMBL/GenBank/DDBJ whole genome shotgun (WGS) entry which is preliminary data.</text>
</comment>
<dbReference type="InterPro" id="IPR007822">
    <property type="entry name" value="LANC-like"/>
</dbReference>
<feature type="region of interest" description="Disordered" evidence="1">
    <location>
        <begin position="207"/>
        <end position="231"/>
    </location>
</feature>
<dbReference type="Pfam" id="PF25816">
    <property type="entry name" value="RamC_N"/>
    <property type="match status" value="1"/>
</dbReference>
<keyword evidence="4" id="KW-1185">Reference proteome</keyword>
<dbReference type="NCBIfam" id="NF038151">
    <property type="entry name" value="lanthi_synth_III"/>
    <property type="match status" value="1"/>
</dbReference>
<dbReference type="SMART" id="SM01260">
    <property type="entry name" value="LANC_like"/>
    <property type="match status" value="1"/>
</dbReference>
<gene>
    <name evidence="3" type="primary">lanKC</name>
    <name evidence="3" type="ORF">IF129_09490</name>
</gene>
<protein>
    <submittedName>
        <fullName evidence="3">Class III lanthionine synthetase LanKC</fullName>
    </submittedName>
</protein>
<dbReference type="Gene3D" id="1.10.510.10">
    <property type="entry name" value="Transferase(Phosphotransferase) domain 1"/>
    <property type="match status" value="1"/>
</dbReference>
<dbReference type="CDD" id="cd04791">
    <property type="entry name" value="LanC_SerThrkinase"/>
    <property type="match status" value="1"/>
</dbReference>
<dbReference type="AlphaFoldDB" id="A0A927EYJ8"/>
<dbReference type="Gene3D" id="1.50.10.10">
    <property type="match status" value="2"/>
</dbReference>
<name>A0A927EYJ8_9ACTN</name>
<evidence type="ECO:0000256" key="1">
    <source>
        <dbReference type="SAM" id="MobiDB-lite"/>
    </source>
</evidence>
<dbReference type="PROSITE" id="PS50011">
    <property type="entry name" value="PROTEIN_KINASE_DOM"/>
    <property type="match status" value="1"/>
</dbReference>
<dbReference type="GO" id="GO:0005524">
    <property type="term" value="F:ATP binding"/>
    <property type="evidence" value="ECO:0007669"/>
    <property type="project" value="InterPro"/>
</dbReference>
<organism evidence="3 4">
    <name type="scientific">Streptomyces chumphonensis</name>
    <dbReference type="NCBI Taxonomy" id="1214925"/>
    <lineage>
        <taxon>Bacteria</taxon>
        <taxon>Bacillati</taxon>
        <taxon>Actinomycetota</taxon>
        <taxon>Actinomycetes</taxon>
        <taxon>Kitasatosporales</taxon>
        <taxon>Streptomycetaceae</taxon>
        <taxon>Streptomyces</taxon>
    </lineage>
</organism>
<dbReference type="EMBL" id="JACXYU010000003">
    <property type="protein sequence ID" value="MBD3931793.1"/>
    <property type="molecule type" value="Genomic_DNA"/>
</dbReference>
<dbReference type="InterPro" id="IPR053524">
    <property type="entry name" value="Aerial_hyphae_peptide-synth"/>
</dbReference>
<sequence length="873" mass="94095">MKKNPFAYVVADREFYAPLESATEPGDPLRPAAVPDGWEGTVSGPWTVWRRAAHHGAEDGWKVHVSARPDRLVPVLDTVARVCFAHAVHFKHLSGRSFHHWTHAKQASRVQNGKFVAAYPPDAPAARRLMEHLSAELEGEEGPYILTDRRFGTSRTVHYRYGAFVPRRRVRPDGTTRYLVRDGHGALVEDRRALGFFLPDGLTDPFRPTGPRRAARARRPEGSARTDQPPTFGGFAFEEAIRFSNAGGTYRGRDVATGRAVFIKEARAHCGVATDGTTAPQALDTEWETLCRLHRDAPGLAPRPIERFRVWEHDFLVTELIDGRPLSHWMSGTSPLLRVTATRADVLAYYERCERIVAAIEGALTDLHAAGYLFVDVSPGNVLIDRDDRVRLVDFEAARPVGSAFTPLGTPGYSPPPALRGDDPTVYDTYGLCALTHLLLGPLQQVARRNPDALTHQHAELARSAPVPRPLWDRVTRYHRPRGRSPLPGPEEVAADPLTHLTALRDGVGDALLAMADPAHPGRVFPTIMEGYQTNTLCVAYGTAGVVHALSRAGRPLPEGVLHRLREDALGAADALAPGLYVGTAGIARVLADHGMLTEATDLLAAADRHPLTADCATLYGGSAGLALAHLALYGHTRDPHHVDRALALVHALPRDDGALAERLGPDGATGLLHGPCGVALLLQQLAAVTGDTAHLARGVRLLHAELDRATDPGAPDLTFPVSAADSRVVAYLFSGSAGLAHTLDRYLGLVDDERLTDALPRLLAPLHLLTTVMPGLYQGLSGYGLVLADHARLTGDPVSRAAAVRAARGLFKYAIPHESGIRFLGDQSLRYSADLYSGSAGVLLFLAQLLAPRPDALLTVDALAAPSALTPA</sequence>
<dbReference type="GO" id="GO:0004672">
    <property type="term" value="F:protein kinase activity"/>
    <property type="evidence" value="ECO:0007669"/>
    <property type="project" value="InterPro"/>
</dbReference>
<evidence type="ECO:0000313" key="4">
    <source>
        <dbReference type="Proteomes" id="UP000632289"/>
    </source>
</evidence>
<dbReference type="SUPFAM" id="SSF56112">
    <property type="entry name" value="Protein kinase-like (PK-like)"/>
    <property type="match status" value="1"/>
</dbReference>
<reference evidence="3" key="1">
    <citation type="submission" date="2020-09" db="EMBL/GenBank/DDBJ databases">
        <title>Secondary metabolite and genome analysis of marine Streptomyces chumphonensis KK1-2T.</title>
        <authorList>
            <person name="Phongsopitanun W."/>
            <person name="Kanchanasin P."/>
            <person name="Pittayakhajonwut P."/>
            <person name="Suwanborirux K."/>
            <person name="Tanasupawat S."/>
        </authorList>
    </citation>
    <scope>NUCLEOTIDE SEQUENCE</scope>
    <source>
        <strain evidence="3">KK1-2</strain>
    </source>
</reference>
<dbReference type="PRINTS" id="PR01950">
    <property type="entry name" value="LANCSUPER"/>
</dbReference>
<dbReference type="RefSeq" id="WP_191209073.1">
    <property type="nucleotide sequence ID" value="NZ_BAABKL010000018.1"/>
</dbReference>
<dbReference type="InterPro" id="IPR000719">
    <property type="entry name" value="Prot_kinase_dom"/>
</dbReference>
<evidence type="ECO:0000259" key="2">
    <source>
        <dbReference type="PROSITE" id="PS50011"/>
    </source>
</evidence>
<dbReference type="GO" id="GO:0031179">
    <property type="term" value="P:peptide modification"/>
    <property type="evidence" value="ECO:0007669"/>
    <property type="project" value="InterPro"/>
</dbReference>
<dbReference type="SMART" id="SM00220">
    <property type="entry name" value="S_TKc"/>
    <property type="match status" value="1"/>
</dbReference>
<dbReference type="InterPro" id="IPR011009">
    <property type="entry name" value="Kinase-like_dom_sf"/>
</dbReference>
<dbReference type="GO" id="GO:0005975">
    <property type="term" value="P:carbohydrate metabolic process"/>
    <property type="evidence" value="ECO:0007669"/>
    <property type="project" value="InterPro"/>
</dbReference>
<dbReference type="InterPro" id="IPR057929">
    <property type="entry name" value="RamC_N"/>
</dbReference>
<feature type="domain" description="Protein kinase" evidence="2">
    <location>
        <begin position="235"/>
        <end position="523"/>
    </location>
</feature>
<evidence type="ECO:0000313" key="3">
    <source>
        <dbReference type="EMBL" id="MBD3931793.1"/>
    </source>
</evidence>
<proteinExistence type="predicted"/>
<dbReference type="SUPFAM" id="SSF158745">
    <property type="entry name" value="LanC-like"/>
    <property type="match status" value="1"/>
</dbReference>
<accession>A0A927EYJ8</accession>
<dbReference type="Pfam" id="PF00069">
    <property type="entry name" value="Pkinase"/>
    <property type="match status" value="1"/>
</dbReference>
<dbReference type="InterPro" id="IPR058053">
    <property type="entry name" value="RamC_C"/>
</dbReference>
<dbReference type="InterPro" id="IPR012341">
    <property type="entry name" value="6hp_glycosidase-like_sf"/>
</dbReference>